<dbReference type="AlphaFoldDB" id="A0A9E8A0V0"/>
<dbReference type="PANTHER" id="PTHR30154:SF0">
    <property type="entry name" value="LEUCINE-RESPONSIVE REGULATORY PROTEIN"/>
    <property type="match status" value="1"/>
</dbReference>
<dbReference type="GO" id="GO:0043200">
    <property type="term" value="P:response to amino acid"/>
    <property type="evidence" value="ECO:0007669"/>
    <property type="project" value="TreeGrafter"/>
</dbReference>
<dbReference type="EMBL" id="CP102774">
    <property type="protein sequence ID" value="UZF89857.1"/>
    <property type="molecule type" value="Genomic_DNA"/>
</dbReference>
<evidence type="ECO:0000256" key="3">
    <source>
        <dbReference type="ARBA" id="ARBA00023159"/>
    </source>
</evidence>
<dbReference type="InterPro" id="IPR019887">
    <property type="entry name" value="Tscrpt_reg_AsnC/Lrp_C"/>
</dbReference>
<dbReference type="Gene3D" id="3.30.70.920">
    <property type="match status" value="1"/>
</dbReference>
<organism evidence="6">
    <name type="scientific">Bosea sp. NBC_00436</name>
    <dbReference type="NCBI Taxonomy" id="2969620"/>
    <lineage>
        <taxon>Bacteria</taxon>
        <taxon>Pseudomonadati</taxon>
        <taxon>Pseudomonadota</taxon>
        <taxon>Alphaproteobacteria</taxon>
        <taxon>Hyphomicrobiales</taxon>
        <taxon>Boseaceae</taxon>
        <taxon>Bosea</taxon>
    </lineage>
</organism>
<dbReference type="SMART" id="SM00344">
    <property type="entry name" value="HTH_ASNC"/>
    <property type="match status" value="1"/>
</dbReference>
<evidence type="ECO:0000259" key="5">
    <source>
        <dbReference type="PROSITE" id="PS50956"/>
    </source>
</evidence>
<name>A0A9E8A0V0_9HYPH</name>
<dbReference type="InterPro" id="IPR036388">
    <property type="entry name" value="WH-like_DNA-bd_sf"/>
</dbReference>
<reference evidence="6" key="1">
    <citation type="submission" date="2022-08" db="EMBL/GenBank/DDBJ databases">
        <title>Complete Genome Sequences of 2 Bosea sp. soil isolates.</title>
        <authorList>
            <person name="Alvarez Arevalo M."/>
            <person name="Sterndorff E.B."/>
            <person name="Faurdal D."/>
            <person name="Joergensen T.S."/>
            <person name="Weber T."/>
        </authorList>
    </citation>
    <scope>NUCLEOTIDE SEQUENCE</scope>
    <source>
        <strain evidence="6">NBC_00436</strain>
    </source>
</reference>
<dbReference type="InterPro" id="IPR000485">
    <property type="entry name" value="AsnC-type_HTH_dom"/>
</dbReference>
<accession>A0A9E8A0V0</accession>
<keyword evidence="3" id="KW-0010">Activator</keyword>
<dbReference type="Gene3D" id="1.10.10.10">
    <property type="entry name" value="Winged helix-like DNA-binding domain superfamily/Winged helix DNA-binding domain"/>
    <property type="match status" value="1"/>
</dbReference>
<dbReference type="InterPro" id="IPR036390">
    <property type="entry name" value="WH_DNA-bd_sf"/>
</dbReference>
<dbReference type="SUPFAM" id="SSF54909">
    <property type="entry name" value="Dimeric alpha+beta barrel"/>
    <property type="match status" value="1"/>
</dbReference>
<evidence type="ECO:0000313" key="6">
    <source>
        <dbReference type="EMBL" id="UZF89857.1"/>
    </source>
</evidence>
<evidence type="ECO:0000256" key="2">
    <source>
        <dbReference type="ARBA" id="ARBA00023125"/>
    </source>
</evidence>
<dbReference type="PROSITE" id="PS50956">
    <property type="entry name" value="HTH_ASNC_2"/>
    <property type="match status" value="1"/>
</dbReference>
<evidence type="ECO:0000256" key="1">
    <source>
        <dbReference type="ARBA" id="ARBA00023015"/>
    </source>
</evidence>
<gene>
    <name evidence="6" type="ORF">NWE54_19435</name>
</gene>
<keyword evidence="1" id="KW-0805">Transcription regulation</keyword>
<dbReference type="GO" id="GO:0005829">
    <property type="term" value="C:cytosol"/>
    <property type="evidence" value="ECO:0007669"/>
    <property type="project" value="TreeGrafter"/>
</dbReference>
<dbReference type="PANTHER" id="PTHR30154">
    <property type="entry name" value="LEUCINE-RESPONSIVE REGULATORY PROTEIN"/>
    <property type="match status" value="1"/>
</dbReference>
<sequence length="158" mass="18153">MKRPKETLIEGDLDALDRKILDVLREDGRISIAELGARIGLSKTPCQIRFRRLLDDGYIEGFRATLNPAKLKLDHIAFAEVKLSDTTEKALMKFNEEVKKIREVEECHMIAGRFDYLLKIRTPDIRRYRAVLGEKISNLPHVANTSTNVAMETVKETW</sequence>
<keyword evidence="2" id="KW-0238">DNA-binding</keyword>
<dbReference type="PRINTS" id="PR00033">
    <property type="entry name" value="HTHASNC"/>
</dbReference>
<feature type="domain" description="HTH asnC-type" evidence="5">
    <location>
        <begin position="13"/>
        <end position="79"/>
    </location>
</feature>
<proteinExistence type="predicted"/>
<evidence type="ECO:0000256" key="4">
    <source>
        <dbReference type="ARBA" id="ARBA00023163"/>
    </source>
</evidence>
<dbReference type="InterPro" id="IPR019888">
    <property type="entry name" value="Tscrpt_reg_AsnC-like"/>
</dbReference>
<dbReference type="Pfam" id="PF01037">
    <property type="entry name" value="AsnC_trans_reg"/>
    <property type="match status" value="1"/>
</dbReference>
<dbReference type="Pfam" id="PF13412">
    <property type="entry name" value="HTH_24"/>
    <property type="match status" value="1"/>
</dbReference>
<protein>
    <submittedName>
        <fullName evidence="6">Lrp/AsnC ligand binding domain-containing protein</fullName>
    </submittedName>
</protein>
<dbReference type="SUPFAM" id="SSF46785">
    <property type="entry name" value="Winged helix' DNA-binding domain"/>
    <property type="match status" value="1"/>
</dbReference>
<dbReference type="InterPro" id="IPR011008">
    <property type="entry name" value="Dimeric_a/b-barrel"/>
</dbReference>
<keyword evidence="4" id="KW-0804">Transcription</keyword>
<dbReference type="GO" id="GO:0043565">
    <property type="term" value="F:sequence-specific DNA binding"/>
    <property type="evidence" value="ECO:0007669"/>
    <property type="project" value="InterPro"/>
</dbReference>